<name>A0A5J4W200_9EUKA</name>
<organism evidence="1 2">
    <name type="scientific">Streblomastix strix</name>
    <dbReference type="NCBI Taxonomy" id="222440"/>
    <lineage>
        <taxon>Eukaryota</taxon>
        <taxon>Metamonada</taxon>
        <taxon>Preaxostyla</taxon>
        <taxon>Oxymonadida</taxon>
        <taxon>Streblomastigidae</taxon>
        <taxon>Streblomastix</taxon>
    </lineage>
</organism>
<gene>
    <name evidence="1" type="ORF">EZS28_015914</name>
</gene>
<reference evidence="1 2" key="1">
    <citation type="submission" date="2019-03" db="EMBL/GenBank/DDBJ databases">
        <title>Single cell metagenomics reveals metabolic interactions within the superorganism composed of flagellate Streblomastix strix and complex community of Bacteroidetes bacteria on its surface.</title>
        <authorList>
            <person name="Treitli S.C."/>
            <person name="Kolisko M."/>
            <person name="Husnik F."/>
            <person name="Keeling P."/>
            <person name="Hampl V."/>
        </authorList>
    </citation>
    <scope>NUCLEOTIDE SEQUENCE [LARGE SCALE GENOMIC DNA]</scope>
    <source>
        <strain evidence="1">ST1C</strain>
    </source>
</reference>
<accession>A0A5J4W200</accession>
<comment type="caution">
    <text evidence="1">The sequence shown here is derived from an EMBL/GenBank/DDBJ whole genome shotgun (WGS) entry which is preliminary data.</text>
</comment>
<proteinExistence type="predicted"/>
<sequence length="166" mass="18254">MYSFNMSNIIIKNINSLDIVTKEINVPKGRISSLSGSSNIAGLQSDGRGISLISLGSSTNSSFSNNPPIISNIEFENISIGSGNCVEILWNATNQNFKNFSFKNILGKDIDLMSIPYSGGQNAVGIERQNGNMNIEYCYFQEIQTTGGSAPYLHYLHNFLLLQSWN</sequence>
<dbReference type="AlphaFoldDB" id="A0A5J4W200"/>
<evidence type="ECO:0000313" key="1">
    <source>
        <dbReference type="EMBL" id="KAA6388559.1"/>
    </source>
</evidence>
<dbReference type="Proteomes" id="UP000324800">
    <property type="component" value="Unassembled WGS sequence"/>
</dbReference>
<protein>
    <submittedName>
        <fullName evidence="1">Uncharacterized protein</fullName>
    </submittedName>
</protein>
<evidence type="ECO:0000313" key="2">
    <source>
        <dbReference type="Proteomes" id="UP000324800"/>
    </source>
</evidence>
<dbReference type="EMBL" id="SNRW01003936">
    <property type="protein sequence ID" value="KAA6388559.1"/>
    <property type="molecule type" value="Genomic_DNA"/>
</dbReference>